<dbReference type="GO" id="GO:0022857">
    <property type="term" value="F:transmembrane transporter activity"/>
    <property type="evidence" value="ECO:0007669"/>
    <property type="project" value="InterPro"/>
</dbReference>
<feature type="transmembrane region" description="Helical" evidence="7">
    <location>
        <begin position="299"/>
        <end position="323"/>
    </location>
</feature>
<dbReference type="PANTHER" id="PTHR23514">
    <property type="entry name" value="BYPASS OF STOP CODON PROTEIN 6"/>
    <property type="match status" value="1"/>
</dbReference>
<dbReference type="AlphaFoldDB" id="A0A3D1JGG9"/>
<feature type="transmembrane region" description="Helical" evidence="7">
    <location>
        <begin position="359"/>
        <end position="381"/>
    </location>
</feature>
<proteinExistence type="inferred from homology"/>
<evidence type="ECO:0000313" key="12">
    <source>
        <dbReference type="Proteomes" id="UP000264141"/>
    </source>
</evidence>
<feature type="transmembrane region" description="Helical" evidence="7">
    <location>
        <begin position="142"/>
        <end position="165"/>
    </location>
</feature>
<comment type="subcellular location">
    <subcellularLocation>
        <location evidence="1">Cell membrane</location>
        <topology evidence="1">Multi-pass membrane protein</topology>
    </subcellularLocation>
</comment>
<dbReference type="Gene3D" id="1.20.1250.20">
    <property type="entry name" value="MFS general substrate transporter like domains"/>
    <property type="match status" value="2"/>
</dbReference>
<dbReference type="InterPro" id="IPR005829">
    <property type="entry name" value="Sugar_transporter_CS"/>
</dbReference>
<feature type="transmembrane region" description="Helical" evidence="7">
    <location>
        <begin position="102"/>
        <end position="121"/>
    </location>
</feature>
<dbReference type="Proteomes" id="UP000264141">
    <property type="component" value="Unassembled WGS sequence"/>
</dbReference>
<dbReference type="RefSeq" id="WP_062195878.1">
    <property type="nucleotide sequence ID" value="NZ_DF967966.1"/>
</dbReference>
<dbReference type="STRING" id="229919.GCA_001050195_03189"/>
<dbReference type="SUPFAM" id="SSF103473">
    <property type="entry name" value="MFS general substrate transporter"/>
    <property type="match status" value="1"/>
</dbReference>
<feature type="transmembrane region" description="Helical" evidence="7">
    <location>
        <begin position="15"/>
        <end position="38"/>
    </location>
</feature>
<name>A0A3D1JGG9_9CHLR</name>
<evidence type="ECO:0000256" key="5">
    <source>
        <dbReference type="ARBA" id="ARBA00022989"/>
    </source>
</evidence>
<dbReference type="InterPro" id="IPR020846">
    <property type="entry name" value="MFS_dom"/>
</dbReference>
<keyword evidence="5 7" id="KW-1133">Transmembrane helix</keyword>
<keyword evidence="4 7" id="KW-0812">Transmembrane</keyword>
<dbReference type="PROSITE" id="PS50850">
    <property type="entry name" value="MFS"/>
    <property type="match status" value="1"/>
</dbReference>
<dbReference type="EMBL" id="DPBP01000014">
    <property type="protein sequence ID" value="HCE16858.1"/>
    <property type="molecule type" value="Genomic_DNA"/>
</dbReference>
<feature type="transmembrane region" description="Helical" evidence="7">
    <location>
        <begin position="335"/>
        <end position="353"/>
    </location>
</feature>
<evidence type="ECO:0000256" key="4">
    <source>
        <dbReference type="ARBA" id="ARBA00022692"/>
    </source>
</evidence>
<dbReference type="InterPro" id="IPR036259">
    <property type="entry name" value="MFS_trans_sf"/>
</dbReference>
<feature type="transmembrane region" description="Helical" evidence="7">
    <location>
        <begin position="242"/>
        <end position="262"/>
    </location>
</feature>
<dbReference type="Pfam" id="PF07690">
    <property type="entry name" value="MFS_1"/>
    <property type="match status" value="1"/>
</dbReference>
<feature type="transmembrane region" description="Helical" evidence="7">
    <location>
        <begin position="78"/>
        <end position="96"/>
    </location>
</feature>
<feature type="transmembrane region" description="Helical" evidence="7">
    <location>
        <begin position="50"/>
        <end position="71"/>
    </location>
</feature>
<accession>A0A3D1JGG9</accession>
<comment type="similarity">
    <text evidence="2">Belongs to the major facilitator superfamily.</text>
</comment>
<evidence type="ECO:0000256" key="2">
    <source>
        <dbReference type="ARBA" id="ARBA00008335"/>
    </source>
</evidence>
<dbReference type="PROSITE" id="PS00216">
    <property type="entry name" value="SUGAR_TRANSPORT_1"/>
    <property type="match status" value="1"/>
</dbReference>
<feature type="transmembrane region" description="Helical" evidence="7">
    <location>
        <begin position="274"/>
        <end position="293"/>
    </location>
</feature>
<evidence type="ECO:0000313" key="10">
    <source>
        <dbReference type="EMBL" id="HCE16858.1"/>
    </source>
</evidence>
<dbReference type="InterPro" id="IPR011701">
    <property type="entry name" value="MFS"/>
</dbReference>
<dbReference type="Proteomes" id="UP000253922">
    <property type="component" value="Unassembled WGS sequence"/>
</dbReference>
<dbReference type="InterPro" id="IPR051788">
    <property type="entry name" value="MFS_Transporter"/>
</dbReference>
<feature type="domain" description="Major facilitator superfamily (MFS) profile" evidence="8">
    <location>
        <begin position="10"/>
        <end position="385"/>
    </location>
</feature>
<evidence type="ECO:0000256" key="1">
    <source>
        <dbReference type="ARBA" id="ARBA00004651"/>
    </source>
</evidence>
<gene>
    <name evidence="9" type="ORF">ATHL_03250</name>
    <name evidence="10" type="ORF">DEQ80_03270</name>
</gene>
<dbReference type="EMBL" id="DF967966">
    <property type="protein sequence ID" value="GAP08348.1"/>
    <property type="molecule type" value="Genomic_DNA"/>
</dbReference>
<keyword evidence="6 7" id="KW-0472">Membrane</keyword>
<evidence type="ECO:0000313" key="11">
    <source>
        <dbReference type="Proteomes" id="UP000253922"/>
    </source>
</evidence>
<reference evidence="11" key="2">
    <citation type="submission" date="2015-07" db="EMBL/GenBank/DDBJ databases">
        <title>Draft Genome Sequences of Anaerolinea thermolimosa IMO-1, Bellilinea caldifistulae GOMI-1, Leptolinea tardivitalis YMTK-2, Levilinea saccharolytica KIBI-1,Longilinea arvoryzae KOME-1, Previously Described as Members of the Anaerolineaceae (Chloroflexi).</title>
        <authorList>
            <person name="Sekiguchi Y."/>
            <person name="Ohashi A."/>
            <person name="Matsuura N."/>
            <person name="Tourlousse M.D."/>
        </authorList>
    </citation>
    <scope>NUCLEOTIDE SEQUENCE [LARGE SCALE GENOMIC DNA]</scope>
    <source>
        <strain evidence="11">IMO-1</strain>
    </source>
</reference>
<dbReference type="PANTHER" id="PTHR23514:SF3">
    <property type="entry name" value="BYPASS OF STOP CODON PROTEIN 6"/>
    <property type="match status" value="1"/>
</dbReference>
<reference evidence="10 12" key="3">
    <citation type="journal article" date="2018" name="Nat. Biotechnol.">
        <title>A standardized bacterial taxonomy based on genome phylogeny substantially revises the tree of life.</title>
        <authorList>
            <person name="Parks D.H."/>
            <person name="Chuvochina M."/>
            <person name="Waite D.W."/>
            <person name="Rinke C."/>
            <person name="Skarshewski A."/>
            <person name="Chaumeil P.A."/>
            <person name="Hugenholtz P."/>
        </authorList>
    </citation>
    <scope>NUCLEOTIDE SEQUENCE [LARGE SCALE GENOMIC DNA]</scope>
    <source>
        <strain evidence="10">UBA8781</strain>
    </source>
</reference>
<evidence type="ECO:0000313" key="9">
    <source>
        <dbReference type="EMBL" id="GAP08348.1"/>
    </source>
</evidence>
<evidence type="ECO:0000259" key="8">
    <source>
        <dbReference type="PROSITE" id="PS50850"/>
    </source>
</evidence>
<sequence>MASFSLPFTRTRTTWLGYFLLGYHTLLQALVSAVVPFLRSELQLNYTRASLYMSANALGMVLAGITGARLADRLGRRTALWGAAGGTVLGLLALTLGQAQAMTLAGALGCGFAGSLCMVMVQAILSDEHGERRSVALSEANVAAGLGSLVAPLLASGAVAAGLGWRAAPGLLPGLLIVAGLSFGRAPIPTPVSAGGVHPEPQRLGRVFWMLWGVLFLSVSVEWGVIFWSADFLEKIAGFPRAVSVSLLGVYFVAAVLGRFLASRLVRRWEASSLLFGAMSLAALGILTVWLAPWPLIRLVGLFLCGLGTGNLFPLGVIETVSAASRAANLASSRATLAAGLAIFCSPLILGLAADEVGIRLAFGLTLPLLVLAAALAFWAFRQRGDC</sequence>
<reference evidence="9" key="1">
    <citation type="journal article" date="2015" name="Genome Announc.">
        <title>Draft Genome Sequences of Anaerolinea thermolimosa IMO-1, Bellilinea caldifistulae GOMI-1, Leptolinea tardivitalis YMTK-2, Levilinea saccharolytica KIBI-1, Longilinea arvoryzae KOME-1, Previously Described as Members of the Class Anaerolineae (Chloroflexi).</title>
        <authorList>
            <person name="Matsuura N."/>
            <person name="Tourlousse M.D."/>
            <person name="Ohashi A."/>
            <person name="Hugenholtz P."/>
            <person name="Sekiguchi Y."/>
        </authorList>
    </citation>
    <scope>NUCLEOTIDE SEQUENCE</scope>
    <source>
        <strain evidence="9">IMO-1</strain>
    </source>
</reference>
<evidence type="ECO:0000256" key="6">
    <source>
        <dbReference type="ARBA" id="ARBA00023136"/>
    </source>
</evidence>
<dbReference type="GO" id="GO:0005886">
    <property type="term" value="C:plasma membrane"/>
    <property type="evidence" value="ECO:0007669"/>
    <property type="project" value="UniProtKB-SubCell"/>
</dbReference>
<keyword evidence="11" id="KW-1185">Reference proteome</keyword>
<keyword evidence="3" id="KW-0813">Transport</keyword>
<evidence type="ECO:0000256" key="3">
    <source>
        <dbReference type="ARBA" id="ARBA00022448"/>
    </source>
</evidence>
<dbReference type="OrthoDB" id="149298at2"/>
<evidence type="ECO:0000256" key="7">
    <source>
        <dbReference type="SAM" id="Phobius"/>
    </source>
</evidence>
<organism evidence="10 12">
    <name type="scientific">Anaerolinea thermolimosa</name>
    <dbReference type="NCBI Taxonomy" id="229919"/>
    <lineage>
        <taxon>Bacteria</taxon>
        <taxon>Bacillati</taxon>
        <taxon>Chloroflexota</taxon>
        <taxon>Anaerolineae</taxon>
        <taxon>Anaerolineales</taxon>
        <taxon>Anaerolineaceae</taxon>
        <taxon>Anaerolinea</taxon>
    </lineage>
</organism>
<feature type="transmembrane region" description="Helical" evidence="7">
    <location>
        <begin position="209"/>
        <end position="230"/>
    </location>
</feature>
<protein>
    <submittedName>
        <fullName evidence="9">Arabinose efflux permease</fullName>
    </submittedName>
    <submittedName>
        <fullName evidence="10">MFS transporter</fullName>
    </submittedName>
</protein>